<gene>
    <name evidence="1" type="ORF">MSBRM_1123</name>
</gene>
<sequence>MNYLEVDLNWGGTSDSLTLSVYTLSGSKLGTYRTLTEA</sequence>
<keyword evidence="2" id="KW-1185">Reference proteome</keyword>
<dbReference type="AlphaFoldDB" id="A0A0E3LN43"/>
<proteinExistence type="predicted"/>
<dbReference type="HOGENOM" id="CLU_3322912_0_0_2"/>
<dbReference type="PATRIC" id="fig|1434108.4.peg.1376"/>
<evidence type="ECO:0000313" key="1">
    <source>
        <dbReference type="EMBL" id="AKB54121.1"/>
    </source>
</evidence>
<dbReference type="Proteomes" id="UP000033033">
    <property type="component" value="Chromosome"/>
</dbReference>
<dbReference type="EMBL" id="CP009528">
    <property type="protein sequence ID" value="AKB54121.1"/>
    <property type="molecule type" value="Genomic_DNA"/>
</dbReference>
<dbReference type="KEGG" id="mby:MSBRM_1123"/>
<organism evidence="1 2">
    <name type="scientific">Methanosarcina barkeri MS</name>
    <dbReference type="NCBI Taxonomy" id="1434108"/>
    <lineage>
        <taxon>Archaea</taxon>
        <taxon>Methanobacteriati</taxon>
        <taxon>Methanobacteriota</taxon>
        <taxon>Stenosarchaea group</taxon>
        <taxon>Methanomicrobia</taxon>
        <taxon>Methanosarcinales</taxon>
        <taxon>Methanosarcinaceae</taxon>
        <taxon>Methanosarcina</taxon>
    </lineage>
</organism>
<accession>A0A0E3LN43</accession>
<name>A0A0E3LN43_METBA</name>
<evidence type="ECO:0000313" key="2">
    <source>
        <dbReference type="Proteomes" id="UP000033033"/>
    </source>
</evidence>
<reference evidence="1 2" key="1">
    <citation type="submission" date="2014-07" db="EMBL/GenBank/DDBJ databases">
        <title>Methanogenic archaea and the global carbon cycle.</title>
        <authorList>
            <person name="Henriksen J.R."/>
            <person name="Luke J."/>
            <person name="Reinhart S."/>
            <person name="Benedict M.N."/>
            <person name="Youngblut N.D."/>
            <person name="Metcalf M.E."/>
            <person name="Whitaker R.J."/>
            <person name="Metcalf W.W."/>
        </authorList>
    </citation>
    <scope>NUCLEOTIDE SEQUENCE [LARGE SCALE GENOMIC DNA]</scope>
    <source>
        <strain evidence="1 2">MS</strain>
    </source>
</reference>
<protein>
    <submittedName>
        <fullName evidence="1">Uncharacterized protein</fullName>
    </submittedName>
</protein>